<accession>A0A4P9TB41</accession>
<evidence type="ECO:0000313" key="2">
    <source>
        <dbReference type="Proteomes" id="UP000307562"/>
    </source>
</evidence>
<dbReference type="RefSeq" id="WP_138651570.1">
    <property type="nucleotide sequence ID" value="NZ_CP040637.1"/>
</dbReference>
<protein>
    <submittedName>
        <fullName evidence="1">Uncharacterized protein</fullName>
    </submittedName>
</protein>
<dbReference type="GeneID" id="96154408"/>
<dbReference type="Pfam" id="PF25858">
    <property type="entry name" value="DUF7958"/>
    <property type="match status" value="1"/>
</dbReference>
<dbReference type="Proteomes" id="UP000307562">
    <property type="component" value="Chromosome"/>
</dbReference>
<gene>
    <name evidence="1" type="ORF">FGF80_00560</name>
</gene>
<organism evidence="1 2">
    <name type="scientific">Natrinema pallidum</name>
    <dbReference type="NCBI Taxonomy" id="69527"/>
    <lineage>
        <taxon>Archaea</taxon>
        <taxon>Methanobacteriati</taxon>
        <taxon>Methanobacteriota</taxon>
        <taxon>Stenosarchaea group</taxon>
        <taxon>Halobacteria</taxon>
        <taxon>Halobacteriales</taxon>
        <taxon>Natrialbaceae</taxon>
        <taxon>Natrinema</taxon>
    </lineage>
</organism>
<proteinExistence type="predicted"/>
<keyword evidence="2" id="KW-1185">Reference proteome</keyword>
<sequence length="314" mass="35363">MEATITGEDDLAVGLSVIDNDDVEHLIELERDGEIYYHEQDGYPDESVNQTDEESERIRQARSFARYHVFVERGYDTVPPSENPVRIDAVRQAINEMDRAEFEELFGDLYQQLEFEEGSGTSPAMTVPSGATDPCIYCKNIYLGIDPLETDLGTQLASKHDLDVTKSAAEIDLADVSEHELESWGEFSGEFAAQAADSGLNLSDAAYIDETSDLYVKYPDGAQLAVVDDHLAPAARDPDTVIELLPIDPQDLEYFKSFMDHYLRCQIRDSFVEMGVHPPEEFQVIGMGRFMAARGYDYIDFYPEFHNPNAEAFH</sequence>
<name>A0A4P9TB41_9EURY</name>
<reference evidence="2" key="1">
    <citation type="submission" date="2019-05" db="EMBL/GenBank/DDBJ databases">
        <title>Complete Genome Sequence and Methylation Pattern of the Halophilic Archaeon Natrinema pallidum BOL6-1.</title>
        <authorList>
            <person name="DasSarma P."/>
            <person name="DasSarma B.P."/>
            <person name="DasSarma S.L."/>
            <person name="Martinez F.L."/>
            <person name="Guzman D."/>
            <person name="Roberts R.J."/>
            <person name="DasSarma S."/>
        </authorList>
    </citation>
    <scope>NUCLEOTIDE SEQUENCE [LARGE SCALE GENOMIC DNA]</scope>
    <source>
        <strain evidence="2">BOL6-1</strain>
    </source>
</reference>
<dbReference type="AlphaFoldDB" id="A0A4P9TB41"/>
<evidence type="ECO:0000313" key="1">
    <source>
        <dbReference type="EMBL" id="QCW01823.1"/>
    </source>
</evidence>
<dbReference type="KEGG" id="npl:FGF80_00560"/>
<dbReference type="EMBL" id="CP040637">
    <property type="protein sequence ID" value="QCW01823.1"/>
    <property type="molecule type" value="Genomic_DNA"/>
</dbReference>
<dbReference type="InterPro" id="IPR058264">
    <property type="entry name" value="DUF7958"/>
</dbReference>